<dbReference type="GO" id="GO:0005525">
    <property type="term" value="F:GTP binding"/>
    <property type="evidence" value="ECO:0007669"/>
    <property type="project" value="UniProtKB-KW"/>
</dbReference>
<evidence type="ECO:0000313" key="5">
    <source>
        <dbReference type="Proteomes" id="UP001149090"/>
    </source>
</evidence>
<evidence type="ECO:0000313" key="4">
    <source>
        <dbReference type="EMBL" id="KAJ5072107.1"/>
    </source>
</evidence>
<dbReference type="GO" id="GO:0007264">
    <property type="term" value="P:small GTPase-mediated signal transduction"/>
    <property type="evidence" value="ECO:0007669"/>
    <property type="project" value="InterPro"/>
</dbReference>
<dbReference type="PROSITE" id="PS51420">
    <property type="entry name" value="RHO"/>
    <property type="match status" value="1"/>
</dbReference>
<dbReference type="PROSITE" id="PS51421">
    <property type="entry name" value="RAS"/>
    <property type="match status" value="1"/>
</dbReference>
<dbReference type="SUPFAM" id="SSF52540">
    <property type="entry name" value="P-loop containing nucleoside triphosphate hydrolases"/>
    <property type="match status" value="1"/>
</dbReference>
<keyword evidence="5" id="KW-1185">Reference proteome</keyword>
<keyword evidence="2" id="KW-0342">GTP-binding</keyword>
<reference evidence="4" key="1">
    <citation type="submission" date="2022-10" db="EMBL/GenBank/DDBJ databases">
        <title>Novel sulphate-reducing endosymbionts in the free-living metamonad Anaeramoeba.</title>
        <authorList>
            <person name="Jerlstrom-Hultqvist J."/>
            <person name="Cepicka I."/>
            <person name="Gallot-Lavallee L."/>
            <person name="Salas-Leiva D."/>
            <person name="Curtis B.A."/>
            <person name="Zahonova K."/>
            <person name="Pipaliya S."/>
            <person name="Dacks J."/>
            <person name="Roger A.J."/>
        </authorList>
    </citation>
    <scope>NUCLEOTIDE SEQUENCE</scope>
    <source>
        <strain evidence="4">BMAN</strain>
    </source>
</reference>
<dbReference type="PRINTS" id="PR00449">
    <property type="entry name" value="RASTRNSFRMNG"/>
</dbReference>
<keyword evidence="3" id="KW-0175">Coiled coil</keyword>
<dbReference type="Proteomes" id="UP001149090">
    <property type="component" value="Unassembled WGS sequence"/>
</dbReference>
<dbReference type="SMART" id="SM00174">
    <property type="entry name" value="RHO"/>
    <property type="match status" value="1"/>
</dbReference>
<name>A0A9Q0LFT9_ANAIG</name>
<dbReference type="InterPro" id="IPR003578">
    <property type="entry name" value="Small_GTPase_Rho"/>
</dbReference>
<evidence type="ECO:0000256" key="2">
    <source>
        <dbReference type="ARBA" id="ARBA00023134"/>
    </source>
</evidence>
<comment type="caution">
    <text evidence="4">The sequence shown here is derived from an EMBL/GenBank/DDBJ whole genome shotgun (WGS) entry which is preliminary data.</text>
</comment>
<dbReference type="OrthoDB" id="8830751at2759"/>
<dbReference type="EMBL" id="JAPDFW010000082">
    <property type="protein sequence ID" value="KAJ5072107.1"/>
    <property type="molecule type" value="Genomic_DNA"/>
</dbReference>
<dbReference type="Pfam" id="PF00071">
    <property type="entry name" value="Ras"/>
    <property type="match status" value="1"/>
</dbReference>
<sequence length="224" mass="26481">MKMKINIKIKIKNQNQNQNENINQYQNQNENENQNQNQNENELNELNENELNEKEIIKTKFVFIGDENSKKNEFIFELIFGIGKEISKEDDIIKPFGIYQTDFIFEGKEIEIILQNTSDKIDYDGIRHVYYSEADIFLICFSLISPSSFENVKSKFIPEIKQNFPNIPIILIGNELEKRNNPIIIEVLKQNKIKPISYEEGIEIEKENQFIKYLENSLETKKSF</sequence>
<feature type="coiled-coil region" evidence="3">
    <location>
        <begin position="8"/>
        <end position="53"/>
    </location>
</feature>
<proteinExistence type="predicted"/>
<dbReference type="PROSITE" id="PS51419">
    <property type="entry name" value="RAB"/>
    <property type="match status" value="1"/>
</dbReference>
<dbReference type="InterPro" id="IPR001806">
    <property type="entry name" value="Small_GTPase"/>
</dbReference>
<organism evidence="4 5">
    <name type="scientific">Anaeramoeba ignava</name>
    <name type="common">Anaerobic marine amoeba</name>
    <dbReference type="NCBI Taxonomy" id="1746090"/>
    <lineage>
        <taxon>Eukaryota</taxon>
        <taxon>Metamonada</taxon>
        <taxon>Anaeramoebidae</taxon>
        <taxon>Anaeramoeba</taxon>
    </lineage>
</organism>
<protein>
    <submittedName>
        <fullName evidence="4">Uncharacterized protein</fullName>
    </submittedName>
</protein>
<accession>A0A9Q0LFT9</accession>
<gene>
    <name evidence="4" type="ORF">M0811_09487</name>
</gene>
<evidence type="ECO:0000256" key="3">
    <source>
        <dbReference type="SAM" id="Coils"/>
    </source>
</evidence>
<dbReference type="InterPro" id="IPR027417">
    <property type="entry name" value="P-loop_NTPase"/>
</dbReference>
<dbReference type="Gene3D" id="3.40.50.300">
    <property type="entry name" value="P-loop containing nucleotide triphosphate hydrolases"/>
    <property type="match status" value="1"/>
</dbReference>
<keyword evidence="1" id="KW-0547">Nucleotide-binding</keyword>
<dbReference type="PANTHER" id="PTHR24072">
    <property type="entry name" value="RHO FAMILY GTPASE"/>
    <property type="match status" value="1"/>
</dbReference>
<evidence type="ECO:0000256" key="1">
    <source>
        <dbReference type="ARBA" id="ARBA00022741"/>
    </source>
</evidence>
<dbReference type="AlphaFoldDB" id="A0A9Q0LFT9"/>
<dbReference type="GO" id="GO:0003924">
    <property type="term" value="F:GTPase activity"/>
    <property type="evidence" value="ECO:0007669"/>
    <property type="project" value="InterPro"/>
</dbReference>